<feature type="transmembrane region" description="Helical" evidence="1">
    <location>
        <begin position="113"/>
        <end position="131"/>
    </location>
</feature>
<evidence type="ECO:0000256" key="1">
    <source>
        <dbReference type="SAM" id="Phobius"/>
    </source>
</evidence>
<keyword evidence="1" id="KW-0812">Transmembrane</keyword>
<reference evidence="2 3" key="1">
    <citation type="journal article" date="2003" name="Nucleic Acids Res.">
        <title>The complete genome sequence and analysis of Corynebacterium diphtheriae NCTC13129.</title>
        <authorList>
            <person name="Cerdeno-Tarraga A.M."/>
            <person name="Efstratiou A."/>
            <person name="Dover L.G."/>
            <person name="Holden M.T.G."/>
            <person name="Pallen M."/>
            <person name="Bentley S.D."/>
            <person name="Besra G.S."/>
            <person name="Churcher C."/>
            <person name="James K.D."/>
            <person name="De Zoysa A."/>
            <person name="Chillingworth T."/>
            <person name="Cronin A."/>
            <person name="Dowd L."/>
            <person name="Feltwell T."/>
            <person name="Hamlin N."/>
            <person name="Holroyd S."/>
            <person name="Jagels K."/>
            <person name="Moule S."/>
            <person name="Quail M.A."/>
            <person name="Rabbinowitsch E."/>
            <person name="Rutherford K."/>
            <person name="Thomson N.R."/>
            <person name="Unwin L."/>
            <person name="Whitehead S."/>
            <person name="Barrell B.G.Parkhill.J."/>
        </authorList>
    </citation>
    <scope>NUCLEOTIDE SEQUENCE [LARGE SCALE GENOMIC DNA]</scope>
    <source>
        <strain evidence="3">ATCC 700971 / NCTC 13129 / Biotype gravis</strain>
    </source>
</reference>
<dbReference type="KEGG" id="cdi:DIP0602"/>
<dbReference type="Proteomes" id="UP000002198">
    <property type="component" value="Chromosome"/>
</dbReference>
<feature type="transmembrane region" description="Helical" evidence="1">
    <location>
        <begin position="89"/>
        <end position="107"/>
    </location>
</feature>
<dbReference type="AlphaFoldDB" id="Q6NJ14"/>
<name>Q6NJ14_CORDI</name>
<keyword evidence="1" id="KW-1133">Transmembrane helix</keyword>
<evidence type="ECO:0000313" key="2">
    <source>
        <dbReference type="EMBL" id="CAE49119.1"/>
    </source>
</evidence>
<organism evidence="2 3">
    <name type="scientific">Corynebacterium diphtheriae (strain ATCC 700971 / NCTC 13129 / Biotype gravis)</name>
    <dbReference type="NCBI Taxonomy" id="257309"/>
    <lineage>
        <taxon>Bacteria</taxon>
        <taxon>Bacillati</taxon>
        <taxon>Actinomycetota</taxon>
        <taxon>Actinomycetes</taxon>
        <taxon>Mycobacteriales</taxon>
        <taxon>Corynebacteriaceae</taxon>
        <taxon>Corynebacterium</taxon>
    </lineage>
</organism>
<feature type="transmembrane region" description="Helical" evidence="1">
    <location>
        <begin position="51"/>
        <end position="68"/>
    </location>
</feature>
<protein>
    <submittedName>
        <fullName evidence="2">Membrane protein</fullName>
    </submittedName>
</protein>
<evidence type="ECO:0000313" key="3">
    <source>
        <dbReference type="Proteomes" id="UP000002198"/>
    </source>
</evidence>
<dbReference type="EMBL" id="BX248355">
    <property type="protein sequence ID" value="CAE49119.1"/>
    <property type="molecule type" value="Genomic_DNA"/>
</dbReference>
<accession>Q6NJ14</accession>
<sequence length="149" mass="16511">MPIMNGLSSSISATALPTPIPTPPTVRFISSALIAVAVAVLTTSLAREIQVIMLLISAGAAFLILFSHPYRKEIRTFLEKRNLHYTPKFSQVVPLFFVWLALMLAPLLAPAPFWVTAIAFFITFGWMWLIFPHVDGTRALAFVDTPPRT</sequence>
<proteinExistence type="predicted"/>
<dbReference type="STRING" id="257309.DIP0602"/>
<keyword evidence="1" id="KW-0472">Membrane</keyword>
<keyword evidence="3" id="KW-1185">Reference proteome</keyword>
<dbReference type="HOGENOM" id="CLU_1882247_0_0_11"/>
<gene>
    <name evidence="2" type="ordered locus">DIP0602</name>
</gene>